<keyword evidence="7" id="KW-1185">Reference proteome</keyword>
<protein>
    <submittedName>
        <fullName evidence="6">Flagellin-like hook-associated protein FlgL</fullName>
    </submittedName>
</protein>
<proteinExistence type="inferred from homology"/>
<evidence type="ECO:0000256" key="4">
    <source>
        <dbReference type="ARBA" id="ARBA00023143"/>
    </source>
</evidence>
<gene>
    <name evidence="6" type="ORF">DFP90_102457</name>
</gene>
<dbReference type="PANTHER" id="PTHR42792">
    <property type="entry name" value="FLAGELLIN"/>
    <property type="match status" value="1"/>
</dbReference>
<comment type="subcellular location">
    <subcellularLocation>
        <location evidence="1">Bacterial flagellum</location>
    </subcellularLocation>
    <subcellularLocation>
        <location evidence="2">Secreted</location>
    </subcellularLocation>
</comment>
<dbReference type="GO" id="GO:0005576">
    <property type="term" value="C:extracellular region"/>
    <property type="evidence" value="ECO:0007669"/>
    <property type="project" value="UniProtKB-SubCell"/>
</dbReference>
<dbReference type="PANTHER" id="PTHR42792:SF2">
    <property type="entry name" value="FLAGELLIN"/>
    <property type="match status" value="1"/>
</dbReference>
<dbReference type="OrthoDB" id="9808068at2"/>
<name>A0A3D9HU74_9PROT</name>
<dbReference type="Pfam" id="PF00669">
    <property type="entry name" value="Flagellin_N"/>
    <property type="match status" value="1"/>
</dbReference>
<evidence type="ECO:0000259" key="5">
    <source>
        <dbReference type="Pfam" id="PF00669"/>
    </source>
</evidence>
<evidence type="ECO:0000313" key="7">
    <source>
        <dbReference type="Proteomes" id="UP000256845"/>
    </source>
</evidence>
<keyword evidence="6" id="KW-0969">Cilium</keyword>
<evidence type="ECO:0000313" key="6">
    <source>
        <dbReference type="EMBL" id="RED52436.1"/>
    </source>
</evidence>
<sequence>MTSDIALTAAQRNSLLSLKATQKLSDRTQTRLSTGRKVNSVVDDAVNFFKAKALTDRAEDFNLRKDNIDQGISAVNSALNAIESIDNFLKQMKGIVEAAKSSTTTERQASTEQFNELGQQIFQLVEDASYQGLNLLATTTTTLDVAFGIRTNSRLQIVGLDLNDSVGDTDNGIFSVATFSTGGSNIAISAFGLSAGSFTSFGLNNTHISQATSMIQILDLSISRMRANAANFGSNVAILQTRLDFTELYVNELGLGADKLTLADLNEEGANLVALQTRQQLGIQSLSISGQQQQAILQLLQ</sequence>
<keyword evidence="4" id="KW-0975">Bacterial flagellum</keyword>
<dbReference type="Gene3D" id="1.20.1330.10">
    <property type="entry name" value="f41 fragment of flagellin, N-terminal domain"/>
    <property type="match status" value="1"/>
</dbReference>
<dbReference type="RefSeq" id="WP_115935971.1">
    <property type="nucleotide sequence ID" value="NZ_QRDW01000002.1"/>
</dbReference>
<dbReference type="GO" id="GO:0009288">
    <property type="term" value="C:bacterial-type flagellum"/>
    <property type="evidence" value="ECO:0007669"/>
    <property type="project" value="UniProtKB-SubCell"/>
</dbReference>
<reference evidence="6 7" key="1">
    <citation type="submission" date="2018-07" db="EMBL/GenBank/DDBJ databases">
        <title>Genomic Encyclopedia of Type Strains, Phase III (KMG-III): the genomes of soil and plant-associated and newly described type strains.</title>
        <authorList>
            <person name="Whitman W."/>
        </authorList>
    </citation>
    <scope>NUCLEOTIDE SEQUENCE [LARGE SCALE GENOMIC DNA]</scope>
    <source>
        <strain evidence="6 7">CECT 8488</strain>
    </source>
</reference>
<accession>A0A3D9HU74</accession>
<dbReference type="SUPFAM" id="SSF64518">
    <property type="entry name" value="Phase 1 flagellin"/>
    <property type="match status" value="1"/>
</dbReference>
<dbReference type="InterPro" id="IPR001492">
    <property type="entry name" value="Flagellin"/>
</dbReference>
<dbReference type="GO" id="GO:0005198">
    <property type="term" value="F:structural molecule activity"/>
    <property type="evidence" value="ECO:0007669"/>
    <property type="project" value="InterPro"/>
</dbReference>
<dbReference type="Proteomes" id="UP000256845">
    <property type="component" value="Unassembled WGS sequence"/>
</dbReference>
<feature type="domain" description="Flagellin N-terminal" evidence="5">
    <location>
        <begin position="9"/>
        <end position="140"/>
    </location>
</feature>
<evidence type="ECO:0000256" key="2">
    <source>
        <dbReference type="ARBA" id="ARBA00004613"/>
    </source>
</evidence>
<keyword evidence="6" id="KW-0282">Flagellum</keyword>
<dbReference type="InterPro" id="IPR001029">
    <property type="entry name" value="Flagellin_N"/>
</dbReference>
<evidence type="ECO:0000256" key="1">
    <source>
        <dbReference type="ARBA" id="ARBA00004365"/>
    </source>
</evidence>
<evidence type="ECO:0000256" key="3">
    <source>
        <dbReference type="ARBA" id="ARBA00005709"/>
    </source>
</evidence>
<organism evidence="6 7">
    <name type="scientific">Aestuariispira insulae</name>
    <dbReference type="NCBI Taxonomy" id="1461337"/>
    <lineage>
        <taxon>Bacteria</taxon>
        <taxon>Pseudomonadati</taxon>
        <taxon>Pseudomonadota</taxon>
        <taxon>Alphaproteobacteria</taxon>
        <taxon>Rhodospirillales</taxon>
        <taxon>Kiloniellaceae</taxon>
        <taxon>Aestuariispira</taxon>
    </lineage>
</organism>
<keyword evidence="6" id="KW-0966">Cell projection</keyword>
<dbReference type="AlphaFoldDB" id="A0A3D9HU74"/>
<dbReference type="EMBL" id="QRDW01000002">
    <property type="protein sequence ID" value="RED52436.1"/>
    <property type="molecule type" value="Genomic_DNA"/>
</dbReference>
<comment type="caution">
    <text evidence="6">The sequence shown here is derived from an EMBL/GenBank/DDBJ whole genome shotgun (WGS) entry which is preliminary data.</text>
</comment>
<comment type="similarity">
    <text evidence="3">Belongs to the bacterial flagellin family.</text>
</comment>